<dbReference type="Pfam" id="PF00437">
    <property type="entry name" value="T2SSE"/>
    <property type="match status" value="1"/>
</dbReference>
<dbReference type="InterPro" id="IPR027417">
    <property type="entry name" value="P-loop_NTPase"/>
</dbReference>
<proteinExistence type="inferred from homology"/>
<evidence type="ECO:0000259" key="2">
    <source>
        <dbReference type="Pfam" id="PF00437"/>
    </source>
</evidence>
<dbReference type="PANTHER" id="PTHR30486:SF15">
    <property type="entry name" value="TYPE II_IV SECRETION SYSTEM ATPASE"/>
    <property type="match status" value="1"/>
</dbReference>
<name>A0A0E1NP91_YEREN</name>
<sequence>MKVPLNTQKIIRERMLASIDIDQVQYLVDDYSKLSELLSQTLDELFNNNDYKLTTQDQKKIITMIADEITGFGPLRELMEDDSISDIMVNGPEKIFIERFGMITLTSRRFINNEQLTDIAKRLMQRANRRIDEGRPLADARLIDGSRINVAISPIALDGTVLSIRKFSNNKRKLEDLVDMGAMSSDMANFLIIAASCRVNVIISGGTGSGKTTLLNALSMYISENERVITLEDAAELNLEQPHVVRMETRLAGLENTGQITMRDLVINSLRMRPDRIIIGECRGEETFEMLQAMNTGHNGSMSTLHANTPRDAVARLESMIMMGPVNMPILTIRRNIASAINLIVQVSRMNDGSRKLSHISEIMGMEGDNVILQDIFSFKPVKERGQEGKIQGEFINHGLLNRSSVRINADIHNLSNELNSIFSLVGK</sequence>
<evidence type="ECO:0000313" key="5">
    <source>
        <dbReference type="Proteomes" id="UP000048841"/>
    </source>
</evidence>
<dbReference type="KEGG" id="yet:CH48_2280"/>
<dbReference type="EMBL" id="CGBR01000002">
    <property type="protein sequence ID" value="CFQ53717.1"/>
    <property type="molecule type" value="Genomic_DNA"/>
</dbReference>
<dbReference type="Proteomes" id="UP000595309">
    <property type="component" value="Chromosome"/>
</dbReference>
<evidence type="ECO:0000313" key="4">
    <source>
        <dbReference type="EMBL" id="QQU45647.1"/>
    </source>
</evidence>
<accession>A0A0E1NP91</accession>
<protein>
    <submittedName>
        <fullName evidence="4">CpaF family protein</fullName>
    </submittedName>
    <submittedName>
        <fullName evidence="3">Putative tight adherance operon protein</fullName>
    </submittedName>
</protein>
<gene>
    <name evidence="3" type="primary">tadA_1</name>
    <name evidence="3" type="ORF">ERS137941_00598</name>
    <name evidence="4" type="ORF">I6I39_11540</name>
</gene>
<dbReference type="InterPro" id="IPR050921">
    <property type="entry name" value="T4SS_GSP_E_ATPase"/>
</dbReference>
<dbReference type="GO" id="GO:0016887">
    <property type="term" value="F:ATP hydrolysis activity"/>
    <property type="evidence" value="ECO:0007669"/>
    <property type="project" value="InterPro"/>
</dbReference>
<dbReference type="EMBL" id="CP068146">
    <property type="protein sequence ID" value="QQU45647.1"/>
    <property type="molecule type" value="Genomic_DNA"/>
</dbReference>
<dbReference type="PATRIC" id="fig|630.129.peg.606"/>
<dbReference type="RefSeq" id="WP_005160719.1">
    <property type="nucleotide sequence ID" value="NZ_CGBC01000017.1"/>
</dbReference>
<dbReference type="Gene3D" id="3.30.450.380">
    <property type="match status" value="1"/>
</dbReference>
<organism evidence="3 5">
    <name type="scientific">Yersinia enterocolitica</name>
    <dbReference type="NCBI Taxonomy" id="630"/>
    <lineage>
        <taxon>Bacteria</taxon>
        <taxon>Pseudomonadati</taxon>
        <taxon>Pseudomonadota</taxon>
        <taxon>Gammaproteobacteria</taxon>
        <taxon>Enterobacterales</taxon>
        <taxon>Yersiniaceae</taxon>
        <taxon>Yersinia</taxon>
    </lineage>
</organism>
<evidence type="ECO:0000256" key="1">
    <source>
        <dbReference type="ARBA" id="ARBA00006611"/>
    </source>
</evidence>
<dbReference type="InterPro" id="IPR001482">
    <property type="entry name" value="T2SS/T4SS_dom"/>
</dbReference>
<dbReference type="PANTHER" id="PTHR30486">
    <property type="entry name" value="TWITCHING MOTILITY PROTEIN PILT"/>
    <property type="match status" value="1"/>
</dbReference>
<evidence type="ECO:0000313" key="6">
    <source>
        <dbReference type="Proteomes" id="UP000595309"/>
    </source>
</evidence>
<comment type="similarity">
    <text evidence="1">Belongs to the GSP E family.</text>
</comment>
<dbReference type="AlphaFoldDB" id="A0A0E1NP91"/>
<dbReference type="Gene3D" id="3.40.50.300">
    <property type="entry name" value="P-loop containing nucleotide triphosphate hydrolases"/>
    <property type="match status" value="1"/>
</dbReference>
<feature type="domain" description="Bacterial type II secretion system protein E" evidence="2">
    <location>
        <begin position="70"/>
        <end position="347"/>
    </location>
</feature>
<dbReference type="Proteomes" id="UP000048841">
    <property type="component" value="Unassembled WGS sequence"/>
</dbReference>
<dbReference type="SUPFAM" id="SSF52540">
    <property type="entry name" value="P-loop containing nucleoside triphosphate hydrolases"/>
    <property type="match status" value="1"/>
</dbReference>
<reference evidence="4 6" key="2">
    <citation type="submission" date="2021-01" db="EMBL/GenBank/DDBJ databases">
        <title>FDA dAtabase for Regulatory Grade micrObial Sequences (FDA-ARGOS): Supporting development and validation of Infectious Disease Dx tests.</title>
        <authorList>
            <person name="Blissenbach B."/>
            <person name="Krut O."/>
            <person name="Tallon L."/>
            <person name="Sadzewicz L."/>
            <person name="Zhao X."/>
            <person name="Boylan J."/>
            <person name="Ott S."/>
            <person name="Bowen H."/>
            <person name="Vavikolanu K."/>
            <person name="Mehta A."/>
            <person name="Aluvathingal J."/>
            <person name="Nadendla S."/>
            <person name="Yan Y."/>
            <person name="Sichtig H."/>
        </authorList>
    </citation>
    <scope>NUCLEOTIDE SEQUENCE [LARGE SCALE GENOMIC DNA]</scope>
    <source>
        <strain evidence="4 6">FDAARGOS_1082</strain>
    </source>
</reference>
<evidence type="ECO:0000313" key="3">
    <source>
        <dbReference type="EMBL" id="CFQ53717.1"/>
    </source>
</evidence>
<reference evidence="3 5" key="1">
    <citation type="submission" date="2015-03" db="EMBL/GenBank/DDBJ databases">
        <authorList>
            <person name="Murphy D."/>
        </authorList>
    </citation>
    <scope>NUCLEOTIDE SEQUENCE [LARGE SCALE GENOMIC DNA]</scope>
    <source>
        <strain evidence="3 5">IP26249</strain>
    </source>
</reference>
<dbReference type="CDD" id="cd01130">
    <property type="entry name" value="VirB11-like_ATPase"/>
    <property type="match status" value="1"/>
</dbReference>